<organism evidence="4 5">
    <name type="scientific">Exocentrus adspersus</name>
    <dbReference type="NCBI Taxonomy" id="1586481"/>
    <lineage>
        <taxon>Eukaryota</taxon>
        <taxon>Metazoa</taxon>
        <taxon>Ecdysozoa</taxon>
        <taxon>Arthropoda</taxon>
        <taxon>Hexapoda</taxon>
        <taxon>Insecta</taxon>
        <taxon>Pterygota</taxon>
        <taxon>Neoptera</taxon>
        <taxon>Endopterygota</taxon>
        <taxon>Coleoptera</taxon>
        <taxon>Polyphaga</taxon>
        <taxon>Cucujiformia</taxon>
        <taxon>Chrysomeloidea</taxon>
        <taxon>Cerambycidae</taxon>
        <taxon>Lamiinae</taxon>
        <taxon>Acanthocinini</taxon>
        <taxon>Exocentrus</taxon>
    </lineage>
</organism>
<gene>
    <name evidence="4" type="ORF">NQ315_004500</name>
</gene>
<dbReference type="EMBL" id="JANEYG010000045">
    <property type="protein sequence ID" value="KAJ8916133.1"/>
    <property type="molecule type" value="Genomic_DNA"/>
</dbReference>
<keyword evidence="5" id="KW-1185">Reference proteome</keyword>
<feature type="domain" description="Tyr recombinase" evidence="3">
    <location>
        <begin position="3"/>
        <end position="199"/>
    </location>
</feature>
<dbReference type="SUPFAM" id="SSF56349">
    <property type="entry name" value="DNA breaking-rejoining enzymes"/>
    <property type="match status" value="1"/>
</dbReference>
<keyword evidence="2" id="KW-1133">Transmembrane helix</keyword>
<evidence type="ECO:0000259" key="3">
    <source>
        <dbReference type="PROSITE" id="PS51898"/>
    </source>
</evidence>
<evidence type="ECO:0000313" key="5">
    <source>
        <dbReference type="Proteomes" id="UP001159042"/>
    </source>
</evidence>
<evidence type="ECO:0000256" key="1">
    <source>
        <dbReference type="ARBA" id="ARBA00023172"/>
    </source>
</evidence>
<keyword evidence="2" id="KW-0472">Membrane</keyword>
<comment type="caution">
    <text evidence="4">The sequence shown here is derived from an EMBL/GenBank/DDBJ whole genome shotgun (WGS) entry which is preliminary data.</text>
</comment>
<dbReference type="InterPro" id="IPR002104">
    <property type="entry name" value="Integrase_catalytic"/>
</dbReference>
<dbReference type="InterPro" id="IPR011010">
    <property type="entry name" value="DNA_brk_join_enz"/>
</dbReference>
<keyword evidence="1" id="KW-0233">DNA recombination</keyword>
<sequence>MGSKPRVLTYLNNLTPLASLTLEKLTYKFVVLLALISSQRVQTLTKVKLSNITYFEDKIEIKITDIIKTSAPGKCQPILTLPYFHENPNLCIATILKYYIDTTQQYRNSHDQLLITIKKPHHPASAQTVAKWIKKGLALGGVNTDIFKSHSTRHASTSAAFKKGLSIESIRRTAGWSEKSSTFNKFYNRPLSQNKSFAEYLLNEKLSTAFFVRIMLNSVYTLNALSVILLMHIARLMARHFKKTVHQMEGDVALRVFGQVSTAFVQVFYSPLPARSILWLCRV</sequence>
<protein>
    <recommendedName>
        <fullName evidence="3">Tyr recombinase domain-containing protein</fullName>
    </recommendedName>
</protein>
<dbReference type="AlphaFoldDB" id="A0AAV8VPH4"/>
<reference evidence="4 5" key="1">
    <citation type="journal article" date="2023" name="Insect Mol. Biol.">
        <title>Genome sequencing provides insights into the evolution of gene families encoding plant cell wall-degrading enzymes in longhorned beetles.</title>
        <authorList>
            <person name="Shin N.R."/>
            <person name="Okamura Y."/>
            <person name="Kirsch R."/>
            <person name="Pauchet Y."/>
        </authorList>
    </citation>
    <scope>NUCLEOTIDE SEQUENCE [LARGE SCALE GENOMIC DNA]</scope>
    <source>
        <strain evidence="4">EAD_L_NR</strain>
    </source>
</reference>
<dbReference type="PANTHER" id="PTHR35617">
    <property type="entry name" value="PHAGE_INTEGRASE DOMAIN-CONTAINING PROTEIN"/>
    <property type="match status" value="1"/>
</dbReference>
<dbReference type="Gene3D" id="1.10.443.10">
    <property type="entry name" value="Intergrase catalytic core"/>
    <property type="match status" value="1"/>
</dbReference>
<dbReference type="PANTHER" id="PTHR35617:SF3">
    <property type="entry name" value="CORE-BINDING (CB) DOMAIN-CONTAINING PROTEIN"/>
    <property type="match status" value="1"/>
</dbReference>
<dbReference type="Proteomes" id="UP001159042">
    <property type="component" value="Unassembled WGS sequence"/>
</dbReference>
<proteinExistence type="predicted"/>
<dbReference type="GO" id="GO:0003677">
    <property type="term" value="F:DNA binding"/>
    <property type="evidence" value="ECO:0007669"/>
    <property type="project" value="InterPro"/>
</dbReference>
<keyword evidence="2" id="KW-0812">Transmembrane</keyword>
<feature type="transmembrane region" description="Helical" evidence="2">
    <location>
        <begin position="210"/>
        <end position="231"/>
    </location>
</feature>
<accession>A0AAV8VPH4</accession>
<dbReference type="PROSITE" id="PS51898">
    <property type="entry name" value="TYR_RECOMBINASE"/>
    <property type="match status" value="1"/>
</dbReference>
<evidence type="ECO:0000313" key="4">
    <source>
        <dbReference type="EMBL" id="KAJ8916133.1"/>
    </source>
</evidence>
<dbReference type="InterPro" id="IPR013762">
    <property type="entry name" value="Integrase-like_cat_sf"/>
</dbReference>
<name>A0AAV8VPH4_9CUCU</name>
<evidence type="ECO:0000256" key="2">
    <source>
        <dbReference type="SAM" id="Phobius"/>
    </source>
</evidence>
<dbReference type="GO" id="GO:0006310">
    <property type="term" value="P:DNA recombination"/>
    <property type="evidence" value="ECO:0007669"/>
    <property type="project" value="UniProtKB-KW"/>
</dbReference>
<dbReference type="Pfam" id="PF00589">
    <property type="entry name" value="Phage_integrase"/>
    <property type="match status" value="1"/>
</dbReference>
<dbReference type="GO" id="GO:0015074">
    <property type="term" value="P:DNA integration"/>
    <property type="evidence" value="ECO:0007669"/>
    <property type="project" value="InterPro"/>
</dbReference>